<feature type="region of interest" description="Disordered" evidence="1">
    <location>
        <begin position="237"/>
        <end position="257"/>
    </location>
</feature>
<feature type="compositionally biased region" description="Pro residues" evidence="1">
    <location>
        <begin position="52"/>
        <end position="70"/>
    </location>
</feature>
<feature type="compositionally biased region" description="Acidic residues" evidence="1">
    <location>
        <begin position="173"/>
        <end position="182"/>
    </location>
</feature>
<dbReference type="EMBL" id="JBBBZM010000157">
    <property type="protein sequence ID" value="KAL0632678.1"/>
    <property type="molecule type" value="Genomic_DNA"/>
</dbReference>
<name>A0ABR3GA45_9PEZI</name>
<feature type="compositionally biased region" description="Basic and acidic residues" evidence="1">
    <location>
        <begin position="209"/>
        <end position="219"/>
    </location>
</feature>
<comment type="caution">
    <text evidence="3">The sequence shown here is derived from an EMBL/GenBank/DDBJ whole genome shotgun (WGS) entry which is preliminary data.</text>
</comment>
<feature type="chain" id="PRO_5047364655" evidence="2">
    <location>
        <begin position="19"/>
        <end position="257"/>
    </location>
</feature>
<keyword evidence="4" id="KW-1185">Reference proteome</keyword>
<evidence type="ECO:0000313" key="4">
    <source>
        <dbReference type="Proteomes" id="UP001447188"/>
    </source>
</evidence>
<sequence>MKITAIYISSSIASVALALPVSQFNEPWSGFFGPDPGYYPYGVVNPYYPPQLQPPNGPNNQLPAPPPLLAPIPYGVPYEDPGAPLPPRPPQPPAPYPSAPAPGPFDAPQINRPSGPLKPPSLELPAPKSPTSKPKLNKPVSEKPRDKKPLANKFAPEFEDSPPPTQVHKPVVEDDSSSDDFDKDAIRYHVNVGGIQKGAGGGTTNFHVYSDENGNKRFSDELDEDTEKYITENMIPRLGGKKRGGNRGGVWSVFGDN</sequence>
<evidence type="ECO:0000256" key="1">
    <source>
        <dbReference type="SAM" id="MobiDB-lite"/>
    </source>
</evidence>
<organism evidence="3 4">
    <name type="scientific">Discina gigas</name>
    <dbReference type="NCBI Taxonomy" id="1032678"/>
    <lineage>
        <taxon>Eukaryota</taxon>
        <taxon>Fungi</taxon>
        <taxon>Dikarya</taxon>
        <taxon>Ascomycota</taxon>
        <taxon>Pezizomycotina</taxon>
        <taxon>Pezizomycetes</taxon>
        <taxon>Pezizales</taxon>
        <taxon>Discinaceae</taxon>
        <taxon>Discina</taxon>
    </lineage>
</organism>
<accession>A0ABR3GA45</accession>
<reference evidence="3 4" key="1">
    <citation type="submission" date="2024-02" db="EMBL/GenBank/DDBJ databases">
        <title>Discinaceae phylogenomics.</title>
        <authorList>
            <person name="Dirks A.C."/>
            <person name="James T.Y."/>
        </authorList>
    </citation>
    <scope>NUCLEOTIDE SEQUENCE [LARGE SCALE GENOMIC DNA]</scope>
    <source>
        <strain evidence="3 4">ACD0624</strain>
    </source>
</reference>
<proteinExistence type="predicted"/>
<protein>
    <submittedName>
        <fullName evidence="3">Uncharacterized protein</fullName>
    </submittedName>
</protein>
<gene>
    <name evidence="3" type="ORF">Q9L58_008437</name>
</gene>
<feature type="compositionally biased region" description="Pro residues" evidence="1">
    <location>
        <begin position="83"/>
        <end position="105"/>
    </location>
</feature>
<evidence type="ECO:0000256" key="2">
    <source>
        <dbReference type="SAM" id="SignalP"/>
    </source>
</evidence>
<keyword evidence="2" id="KW-0732">Signal</keyword>
<feature type="compositionally biased region" description="Basic and acidic residues" evidence="1">
    <location>
        <begin position="140"/>
        <end position="149"/>
    </location>
</feature>
<evidence type="ECO:0000313" key="3">
    <source>
        <dbReference type="EMBL" id="KAL0632678.1"/>
    </source>
</evidence>
<dbReference type="Proteomes" id="UP001447188">
    <property type="component" value="Unassembled WGS sequence"/>
</dbReference>
<feature type="region of interest" description="Disordered" evidence="1">
    <location>
        <begin position="52"/>
        <end position="219"/>
    </location>
</feature>
<feature type="signal peptide" evidence="2">
    <location>
        <begin position="1"/>
        <end position="18"/>
    </location>
</feature>